<gene>
    <name evidence="1" type="ORF">SAMN06309945_2359</name>
</gene>
<keyword evidence="1" id="KW-0418">Kinase</keyword>
<protein>
    <submittedName>
        <fullName evidence="1">Uridine kinase</fullName>
    </submittedName>
</protein>
<name>A0A1T5KL03_9MICO</name>
<dbReference type="AlphaFoldDB" id="A0A1T5KL03"/>
<accession>A0A1T5KL03</accession>
<dbReference type="Gene3D" id="3.40.50.300">
    <property type="entry name" value="P-loop containing nucleotide triphosphate hydrolases"/>
    <property type="match status" value="1"/>
</dbReference>
<keyword evidence="2" id="KW-1185">Reference proteome</keyword>
<dbReference type="OrthoDB" id="572586at2"/>
<evidence type="ECO:0000313" key="1">
    <source>
        <dbReference type="EMBL" id="SKC64340.1"/>
    </source>
</evidence>
<proteinExistence type="predicted"/>
<dbReference type="SUPFAM" id="SSF52540">
    <property type="entry name" value="P-loop containing nucleoside triphosphate hydrolases"/>
    <property type="match status" value="1"/>
</dbReference>
<organism evidence="1 2">
    <name type="scientific">Okibacterium fritillariae</name>
    <dbReference type="NCBI Taxonomy" id="123320"/>
    <lineage>
        <taxon>Bacteria</taxon>
        <taxon>Bacillati</taxon>
        <taxon>Actinomycetota</taxon>
        <taxon>Actinomycetes</taxon>
        <taxon>Micrococcales</taxon>
        <taxon>Microbacteriaceae</taxon>
        <taxon>Okibacterium</taxon>
    </lineage>
</organism>
<reference evidence="1 2" key="1">
    <citation type="submission" date="2017-02" db="EMBL/GenBank/DDBJ databases">
        <authorList>
            <person name="Peterson S.W."/>
        </authorList>
    </citation>
    <scope>NUCLEOTIDE SEQUENCE [LARGE SCALE GENOMIC DNA]</scope>
    <source>
        <strain evidence="1 2">VKM Ac-2059</strain>
    </source>
</reference>
<evidence type="ECO:0000313" key="2">
    <source>
        <dbReference type="Proteomes" id="UP000190857"/>
    </source>
</evidence>
<dbReference type="Proteomes" id="UP000190857">
    <property type="component" value="Unassembled WGS sequence"/>
</dbReference>
<dbReference type="GO" id="GO:0016301">
    <property type="term" value="F:kinase activity"/>
    <property type="evidence" value="ECO:0007669"/>
    <property type="project" value="UniProtKB-KW"/>
</dbReference>
<dbReference type="EMBL" id="FUZP01000002">
    <property type="protein sequence ID" value="SKC64340.1"/>
    <property type="molecule type" value="Genomic_DNA"/>
</dbReference>
<dbReference type="InterPro" id="IPR027417">
    <property type="entry name" value="P-loop_NTPase"/>
</dbReference>
<keyword evidence="1" id="KW-0808">Transferase</keyword>
<sequence length="224" mass="25234">MMLANTPRVVLLRDLRDEISHNYGVGRTIVAVDGIGGSGSAEFADGLAEVFREQGRASFRASIDDFHRPRTERYRRGENDPHGYFEDSFDYSLFRRVLIEPYRLGGSAGFQLVGFDERRDQTAQPAWTTAPRDAVLIVDGVFLNRTELRGLWHYSIRLDVPYGEAYRRLHETLGVDADPEAPSNARYVGGQDLYQAEGDPRTRASAVIDNADPAHPRRLFLDSC</sequence>
<dbReference type="STRING" id="123320.SAMN06309945_2359"/>
<dbReference type="RefSeq" id="WP_079728388.1">
    <property type="nucleotide sequence ID" value="NZ_FUZP01000002.1"/>
</dbReference>